<dbReference type="Gene3D" id="1.20.120.330">
    <property type="entry name" value="Nucleotidyltransferases domain 2"/>
    <property type="match status" value="1"/>
</dbReference>
<name>A0A183H7R1_9BILA</name>
<dbReference type="GO" id="GO:0005524">
    <property type="term" value="F:ATP binding"/>
    <property type="evidence" value="ECO:0007669"/>
    <property type="project" value="InterPro"/>
</dbReference>
<protein>
    <submittedName>
        <fullName evidence="3">FABD domain-containing protein</fullName>
    </submittedName>
</protein>
<dbReference type="STRING" id="387005.A0A183H7R1"/>
<evidence type="ECO:0000313" key="3">
    <source>
        <dbReference type="WBParaSite" id="OFLC_0000352201-mRNA-1"/>
    </source>
</evidence>
<feature type="domain" description="F-actin binding" evidence="2">
    <location>
        <begin position="249"/>
        <end position="401"/>
    </location>
</feature>
<feature type="compositionally biased region" description="Polar residues" evidence="1">
    <location>
        <begin position="1"/>
        <end position="13"/>
    </location>
</feature>
<dbReference type="Pfam" id="PF08919">
    <property type="entry name" value="F_actin_bind"/>
    <property type="match status" value="1"/>
</dbReference>
<sequence length="405" mass="46023">LSDVPKQQEQQWSQRKKTAAIRSLKSKNLPREIGTEAVITNNATSKDGRTQDVGENELRARIRQLRHVEKRNSVEKQQNRNGERREPVNIETARVRTLITQKVAPLQHHRPFSMQPDVESSESSDDDSSKAVIVQPEQLENEPLAQRSGTKLHPRAYSTLQRSIKITFFFIQASSVILSKRAIAGNDVNNGNASTKLRSKVAAHPTVPDCNETDELELNGSMIRAQSLRDLTSKFEKMGPLLRAGEKRYSMMENVAGTESMVSSSDGSISSARESNKPAVSRDSLLELYRRLESCICDLRNERVSQVKGQHANYTDGQHALLIRLSDLMQQFHHLCAIYAENISPHSKFRYRELLNRMDVFIRQLRQCVSSSSSNEVMQAEQHIIPQFEQTIRQIMHLVQSLQQD</sequence>
<accession>A0A183H7R1</accession>
<feature type="region of interest" description="Disordered" evidence="1">
    <location>
        <begin position="1"/>
        <end position="35"/>
    </location>
</feature>
<dbReference type="InterPro" id="IPR015015">
    <property type="entry name" value="F-actin-binding"/>
</dbReference>
<dbReference type="WBParaSite" id="OFLC_0000352201-mRNA-1">
    <property type="protein sequence ID" value="OFLC_0000352201-mRNA-1"/>
    <property type="gene ID" value="OFLC_0000352201"/>
</dbReference>
<feature type="region of interest" description="Disordered" evidence="1">
    <location>
        <begin position="67"/>
        <end position="150"/>
    </location>
</feature>
<organism evidence="3">
    <name type="scientific">Onchocerca flexuosa</name>
    <dbReference type="NCBI Taxonomy" id="387005"/>
    <lineage>
        <taxon>Eukaryota</taxon>
        <taxon>Metazoa</taxon>
        <taxon>Ecdysozoa</taxon>
        <taxon>Nematoda</taxon>
        <taxon>Chromadorea</taxon>
        <taxon>Rhabditida</taxon>
        <taxon>Spirurina</taxon>
        <taxon>Spiruromorpha</taxon>
        <taxon>Filarioidea</taxon>
        <taxon>Onchocercidae</taxon>
        <taxon>Onchocerca</taxon>
    </lineage>
</organism>
<feature type="compositionally biased region" description="Basic and acidic residues" evidence="1">
    <location>
        <begin position="67"/>
        <end position="88"/>
    </location>
</feature>
<reference evidence="3" key="1">
    <citation type="submission" date="2016-06" db="UniProtKB">
        <authorList>
            <consortium name="WormBaseParasite"/>
        </authorList>
    </citation>
    <scope>IDENTIFICATION</scope>
</reference>
<dbReference type="GO" id="GO:0004715">
    <property type="term" value="F:non-membrane spanning protein tyrosine kinase activity"/>
    <property type="evidence" value="ECO:0007669"/>
    <property type="project" value="InterPro"/>
</dbReference>
<dbReference type="SMART" id="SM00808">
    <property type="entry name" value="FABD"/>
    <property type="match status" value="1"/>
</dbReference>
<evidence type="ECO:0000259" key="2">
    <source>
        <dbReference type="SMART" id="SM00808"/>
    </source>
</evidence>
<evidence type="ECO:0000256" key="1">
    <source>
        <dbReference type="SAM" id="MobiDB-lite"/>
    </source>
</evidence>
<dbReference type="AlphaFoldDB" id="A0A183H7R1"/>
<proteinExistence type="predicted"/>